<dbReference type="AlphaFoldDB" id="A0ABD2BBS7"/>
<protein>
    <submittedName>
        <fullName evidence="10">Gonadotropin-releasing hormone receptor isoform X2</fullName>
    </submittedName>
</protein>
<feature type="transmembrane region" description="Helical" evidence="8">
    <location>
        <begin position="167"/>
        <end position="190"/>
    </location>
</feature>
<gene>
    <name evidence="10" type="ORF">V1477_015950</name>
</gene>
<comment type="similarity">
    <text evidence="2">Belongs to the G-protein coupled receptor 1 family.</text>
</comment>
<keyword evidence="7 10" id="KW-0675">Receptor</keyword>
<dbReference type="InterPro" id="IPR000276">
    <property type="entry name" value="GPCR_Rhodpsn"/>
</dbReference>
<dbReference type="InterPro" id="IPR017452">
    <property type="entry name" value="GPCR_Rhodpsn_7TM"/>
</dbReference>
<evidence type="ECO:0000256" key="1">
    <source>
        <dbReference type="ARBA" id="ARBA00004651"/>
    </source>
</evidence>
<evidence type="ECO:0000256" key="8">
    <source>
        <dbReference type="SAM" id="Phobius"/>
    </source>
</evidence>
<keyword evidence="5 8" id="KW-1133">Transmembrane helix</keyword>
<proteinExistence type="inferred from homology"/>
<organism evidence="10 11">
    <name type="scientific">Vespula maculifrons</name>
    <name type="common">Eastern yellow jacket</name>
    <name type="synonym">Wasp</name>
    <dbReference type="NCBI Taxonomy" id="7453"/>
    <lineage>
        <taxon>Eukaryota</taxon>
        <taxon>Metazoa</taxon>
        <taxon>Ecdysozoa</taxon>
        <taxon>Arthropoda</taxon>
        <taxon>Hexapoda</taxon>
        <taxon>Insecta</taxon>
        <taxon>Pterygota</taxon>
        <taxon>Neoptera</taxon>
        <taxon>Endopterygota</taxon>
        <taxon>Hymenoptera</taxon>
        <taxon>Apocrita</taxon>
        <taxon>Aculeata</taxon>
        <taxon>Vespoidea</taxon>
        <taxon>Vespidae</taxon>
        <taxon>Vespinae</taxon>
        <taxon>Vespula</taxon>
    </lineage>
</organism>
<keyword evidence="6 8" id="KW-0472">Membrane</keyword>
<feature type="domain" description="G-protein coupled receptors family 1 profile" evidence="9">
    <location>
        <begin position="1"/>
        <end position="184"/>
    </location>
</feature>
<keyword evidence="4 8" id="KW-0812">Transmembrane</keyword>
<evidence type="ECO:0000256" key="2">
    <source>
        <dbReference type="ARBA" id="ARBA00010663"/>
    </source>
</evidence>
<feature type="transmembrane region" description="Helical" evidence="8">
    <location>
        <begin position="128"/>
        <end position="155"/>
    </location>
</feature>
<evidence type="ECO:0000256" key="4">
    <source>
        <dbReference type="ARBA" id="ARBA00022692"/>
    </source>
</evidence>
<evidence type="ECO:0000256" key="6">
    <source>
        <dbReference type="ARBA" id="ARBA00023136"/>
    </source>
</evidence>
<accession>A0ABD2BBS7</accession>
<comment type="caution">
    <text evidence="10">The sequence shown here is derived from an EMBL/GenBank/DDBJ whole genome shotgun (WGS) entry which is preliminary data.</text>
</comment>
<evidence type="ECO:0000256" key="7">
    <source>
        <dbReference type="ARBA" id="ARBA00023170"/>
    </source>
</evidence>
<dbReference type="PROSITE" id="PS50262">
    <property type="entry name" value="G_PROTEIN_RECEP_F1_2"/>
    <property type="match status" value="1"/>
</dbReference>
<reference evidence="10 11" key="1">
    <citation type="journal article" date="2024" name="Ann. Entomol. Soc. Am.">
        <title>Genomic analyses of the southern and eastern yellowjacket wasps (Hymenoptera: Vespidae) reveal evolutionary signatures of social life.</title>
        <authorList>
            <person name="Catto M.A."/>
            <person name="Caine P.B."/>
            <person name="Orr S.E."/>
            <person name="Hunt B.G."/>
            <person name="Goodisman M.A.D."/>
        </authorList>
    </citation>
    <scope>NUCLEOTIDE SEQUENCE [LARGE SCALE GENOMIC DNA]</scope>
    <source>
        <strain evidence="10">232</strain>
        <tissue evidence="10">Head and thorax</tissue>
    </source>
</reference>
<name>A0ABD2BBS7_VESMC</name>
<evidence type="ECO:0000256" key="5">
    <source>
        <dbReference type="ARBA" id="ARBA00022989"/>
    </source>
</evidence>
<dbReference type="PANTHER" id="PTHR24241">
    <property type="entry name" value="NEUROPEPTIDE RECEPTOR-RELATED G-PROTEIN COUPLED RECEPTOR"/>
    <property type="match status" value="1"/>
</dbReference>
<dbReference type="PANTHER" id="PTHR24241:SF59">
    <property type="entry name" value="ADIPOKINETIC HORMONE RECEPTOR, ISOFORM C"/>
    <property type="match status" value="1"/>
</dbReference>
<dbReference type="SUPFAM" id="SSF81321">
    <property type="entry name" value="Family A G protein-coupled receptor-like"/>
    <property type="match status" value="1"/>
</dbReference>
<evidence type="ECO:0000256" key="3">
    <source>
        <dbReference type="ARBA" id="ARBA00022475"/>
    </source>
</evidence>
<evidence type="ECO:0000259" key="9">
    <source>
        <dbReference type="PROSITE" id="PS50262"/>
    </source>
</evidence>
<keyword evidence="11" id="KW-1185">Reference proteome</keyword>
<dbReference type="Gene3D" id="1.20.1070.10">
    <property type="entry name" value="Rhodopsin 7-helix transmembrane proteins"/>
    <property type="match status" value="1"/>
</dbReference>
<evidence type="ECO:0000313" key="11">
    <source>
        <dbReference type="Proteomes" id="UP001607303"/>
    </source>
</evidence>
<dbReference type="Proteomes" id="UP001607303">
    <property type="component" value="Unassembled WGS sequence"/>
</dbReference>
<keyword evidence="3" id="KW-1003">Cell membrane</keyword>
<dbReference type="GO" id="GO:0005886">
    <property type="term" value="C:plasma membrane"/>
    <property type="evidence" value="ECO:0007669"/>
    <property type="project" value="UniProtKB-SubCell"/>
</dbReference>
<sequence length="242" mass="28857">MCLPFFMNIYVYIYNFQTKRNSNIMLTDRYFSCGIWTFRRGVYAMCDAWILHGTMAGTVVRYIQYIFYVYFTINHFNYHVRFNGDYDINVFLGSEKAFKSELINSNLQRTNSDINRRKLLNRAKTKSLRISVVIVAAFVLWWTPYYTMMIIFMFLNPDKHLSEDLRSGIFFFGMSNSLVNPLIYGAFHLWPQRKKQNCYRRDFLTLHRRSNCTSNNHSMKQLQEARTLFLSRGTQILTTTPD</sequence>
<dbReference type="EMBL" id="JAYRBN010000091">
    <property type="protein sequence ID" value="KAL2730139.1"/>
    <property type="molecule type" value="Genomic_DNA"/>
</dbReference>
<comment type="subcellular location">
    <subcellularLocation>
        <location evidence="1">Cell membrane</location>
        <topology evidence="1">Multi-pass membrane protein</topology>
    </subcellularLocation>
</comment>
<dbReference type="Pfam" id="PF00001">
    <property type="entry name" value="7tm_1"/>
    <property type="match status" value="1"/>
</dbReference>
<evidence type="ECO:0000313" key="10">
    <source>
        <dbReference type="EMBL" id="KAL2730139.1"/>
    </source>
</evidence>